<dbReference type="InterPro" id="IPR005055">
    <property type="entry name" value="A10/PebIII"/>
</dbReference>
<keyword evidence="3" id="KW-1185">Reference proteome</keyword>
<evidence type="ECO:0000256" key="1">
    <source>
        <dbReference type="SAM" id="SignalP"/>
    </source>
</evidence>
<dbReference type="EMBL" id="CAXLJM020000096">
    <property type="protein sequence ID" value="CAL8133041.1"/>
    <property type="molecule type" value="Genomic_DNA"/>
</dbReference>
<dbReference type="Pfam" id="PF03392">
    <property type="entry name" value="OS-D"/>
    <property type="match status" value="1"/>
</dbReference>
<dbReference type="Gene3D" id="1.10.2080.10">
    <property type="entry name" value="Insect odorant-binding protein A10/Ejaculatory bulb-specific protein 3"/>
    <property type="match status" value="1"/>
</dbReference>
<feature type="signal peptide" evidence="1">
    <location>
        <begin position="1"/>
        <end position="20"/>
    </location>
</feature>
<dbReference type="SUPFAM" id="SSF100910">
    <property type="entry name" value="Chemosensory protein Csp2"/>
    <property type="match status" value="1"/>
</dbReference>
<evidence type="ECO:0000313" key="2">
    <source>
        <dbReference type="EMBL" id="CAL8133041.1"/>
    </source>
</evidence>
<reference evidence="2 3" key="1">
    <citation type="submission" date="2024-08" db="EMBL/GenBank/DDBJ databases">
        <authorList>
            <person name="Cucini C."/>
            <person name="Frati F."/>
        </authorList>
    </citation>
    <scope>NUCLEOTIDE SEQUENCE [LARGE SCALE GENOMIC DNA]</scope>
</reference>
<proteinExistence type="predicted"/>
<protein>
    <recommendedName>
        <fullName evidence="4">Chemosensory protein</fullName>
    </recommendedName>
</protein>
<dbReference type="Proteomes" id="UP001642540">
    <property type="component" value="Unassembled WGS sequence"/>
</dbReference>
<accession>A0ABP1RQJ7</accession>
<organism evidence="2 3">
    <name type="scientific">Orchesella dallaii</name>
    <dbReference type="NCBI Taxonomy" id="48710"/>
    <lineage>
        <taxon>Eukaryota</taxon>
        <taxon>Metazoa</taxon>
        <taxon>Ecdysozoa</taxon>
        <taxon>Arthropoda</taxon>
        <taxon>Hexapoda</taxon>
        <taxon>Collembola</taxon>
        <taxon>Entomobryomorpha</taxon>
        <taxon>Entomobryoidea</taxon>
        <taxon>Orchesellidae</taxon>
        <taxon>Orchesellinae</taxon>
        <taxon>Orchesella</taxon>
    </lineage>
</organism>
<dbReference type="InterPro" id="IPR036682">
    <property type="entry name" value="OS_D_A10/PebIII_sf"/>
</dbReference>
<name>A0ABP1RQJ7_9HEXA</name>
<dbReference type="PANTHER" id="PTHR11257">
    <property type="entry name" value="CHEMOSENSORY PROTEIN-RELATED"/>
    <property type="match status" value="1"/>
</dbReference>
<comment type="caution">
    <text evidence="2">The sequence shown here is derived from an EMBL/GenBank/DDBJ whole genome shotgun (WGS) entry which is preliminary data.</text>
</comment>
<keyword evidence="1" id="KW-0732">Signal</keyword>
<evidence type="ECO:0008006" key="4">
    <source>
        <dbReference type="Google" id="ProtNLM"/>
    </source>
</evidence>
<gene>
    <name evidence="2" type="ORF">ODALV1_LOCUS24879</name>
</gene>
<sequence length="149" mass="16923">MSRFVILCLVVVFAVSEGYAASRVRRQIIPKEFHNINMDNYLKNERAVRFQLKCILEEGPCDKIGRLMKETIPKLLESQCESCEQSERDRAGKLLSHIQDNFPTEWGRAIKKFQAETGGLVKPDDAARLESLLGVKLDPKYIGEPEAAK</sequence>
<feature type="chain" id="PRO_5045430962" description="Chemosensory protein" evidence="1">
    <location>
        <begin position="21"/>
        <end position="149"/>
    </location>
</feature>
<evidence type="ECO:0000313" key="3">
    <source>
        <dbReference type="Proteomes" id="UP001642540"/>
    </source>
</evidence>